<name>A0ABW5TQ88_9SPHI</name>
<dbReference type="Gene3D" id="3.30.565.10">
    <property type="entry name" value="Histidine kinase-like ATPase, C-terminal domain"/>
    <property type="match status" value="1"/>
</dbReference>
<protein>
    <submittedName>
        <fullName evidence="1">Uncharacterized protein</fullName>
    </submittedName>
</protein>
<reference evidence="2" key="1">
    <citation type="journal article" date="2019" name="Int. J. Syst. Evol. Microbiol.">
        <title>The Global Catalogue of Microorganisms (GCM) 10K type strain sequencing project: providing services to taxonomists for standard genome sequencing and annotation.</title>
        <authorList>
            <consortium name="The Broad Institute Genomics Platform"/>
            <consortium name="The Broad Institute Genome Sequencing Center for Infectious Disease"/>
            <person name="Wu L."/>
            <person name="Ma J."/>
        </authorList>
    </citation>
    <scope>NUCLEOTIDE SEQUENCE [LARGE SCALE GENOMIC DNA]</scope>
    <source>
        <strain evidence="2">KCTC 42456</strain>
    </source>
</reference>
<dbReference type="InterPro" id="IPR036890">
    <property type="entry name" value="HATPase_C_sf"/>
</dbReference>
<evidence type="ECO:0000313" key="2">
    <source>
        <dbReference type="Proteomes" id="UP001597546"/>
    </source>
</evidence>
<sequence length="28" mass="3211">MVKKMNGSIIVKSERDKGSEFEIKFPLV</sequence>
<comment type="caution">
    <text evidence="1">The sequence shown here is derived from an EMBL/GenBank/DDBJ whole genome shotgun (WGS) entry which is preliminary data.</text>
</comment>
<keyword evidence="2" id="KW-1185">Reference proteome</keyword>
<dbReference type="EMBL" id="JBHULV010000013">
    <property type="protein sequence ID" value="MFD2730994.1"/>
    <property type="molecule type" value="Genomic_DNA"/>
</dbReference>
<accession>A0ABW5TQ88</accession>
<dbReference type="Proteomes" id="UP001597546">
    <property type="component" value="Unassembled WGS sequence"/>
</dbReference>
<gene>
    <name evidence="1" type="ORF">ACFSSE_04695</name>
</gene>
<organism evidence="1 2">
    <name type="scientific">Pedobacter alpinus</name>
    <dbReference type="NCBI Taxonomy" id="1590643"/>
    <lineage>
        <taxon>Bacteria</taxon>
        <taxon>Pseudomonadati</taxon>
        <taxon>Bacteroidota</taxon>
        <taxon>Sphingobacteriia</taxon>
        <taxon>Sphingobacteriales</taxon>
        <taxon>Sphingobacteriaceae</taxon>
        <taxon>Pedobacter</taxon>
    </lineage>
</organism>
<dbReference type="RefSeq" id="WP_379100753.1">
    <property type="nucleotide sequence ID" value="NZ_JBHULV010000013.1"/>
</dbReference>
<evidence type="ECO:0000313" key="1">
    <source>
        <dbReference type="EMBL" id="MFD2730994.1"/>
    </source>
</evidence>
<proteinExistence type="predicted"/>
<dbReference type="SUPFAM" id="SSF55874">
    <property type="entry name" value="ATPase domain of HSP90 chaperone/DNA topoisomerase II/histidine kinase"/>
    <property type="match status" value="1"/>
</dbReference>